<dbReference type="GO" id="GO:0006281">
    <property type="term" value="P:DNA repair"/>
    <property type="evidence" value="ECO:0007669"/>
    <property type="project" value="InterPro"/>
</dbReference>
<evidence type="ECO:0000259" key="1">
    <source>
        <dbReference type="Pfam" id="PF01068"/>
    </source>
</evidence>
<dbReference type="GO" id="GO:0005524">
    <property type="term" value="F:ATP binding"/>
    <property type="evidence" value="ECO:0007669"/>
    <property type="project" value="InterPro"/>
</dbReference>
<proteinExistence type="predicted"/>
<dbReference type="Pfam" id="PF01068">
    <property type="entry name" value="DNA_ligase_A_M"/>
    <property type="match status" value="1"/>
</dbReference>
<name>U1NBS6_9EURY</name>
<dbReference type="HOGENOM" id="CLU_2204072_0_0_2"/>
<dbReference type="Gene3D" id="3.30.470.30">
    <property type="entry name" value="DNA ligase/mRNA capping enzyme"/>
    <property type="match status" value="1"/>
</dbReference>
<keyword evidence="2" id="KW-0436">Ligase</keyword>
<sequence length="107" mass="11807">MSPVVGDPLLPMLAKSEDVIKDIPAEWIAQPKYDGALILVHIKNGEMIEAFSRNANTVGDSLPELTRLVDDVALLSEKGEFILNGEAIPFKDGKRRSFRAIDNTVWS</sequence>
<evidence type="ECO:0000313" key="2">
    <source>
        <dbReference type="EMBL" id="ERG94118.1"/>
    </source>
</evidence>
<dbReference type="EMBL" id="KE356561">
    <property type="protein sequence ID" value="ERG94118.1"/>
    <property type="molecule type" value="Genomic_DNA"/>
</dbReference>
<evidence type="ECO:0000313" key="3">
    <source>
        <dbReference type="Proteomes" id="UP000030710"/>
    </source>
</evidence>
<accession>U1NBS6</accession>
<gene>
    <name evidence="2" type="ORF">J07HQW2_00552</name>
</gene>
<reference evidence="2 3" key="1">
    <citation type="journal article" date="2013" name="PLoS ONE">
        <title>Assembly-driven community genomics of a hypersaline microbial ecosystem.</title>
        <authorList>
            <person name="Podell S."/>
            <person name="Ugalde J.A."/>
            <person name="Narasingarao P."/>
            <person name="Banfield J.F."/>
            <person name="Heidelberg K.B."/>
            <person name="Allen E.E."/>
        </authorList>
    </citation>
    <scope>NUCLEOTIDE SEQUENCE [LARGE SCALE GENOMIC DNA]</scope>
    <source>
        <strain evidence="3">J07HQW2</strain>
    </source>
</reference>
<dbReference type="AlphaFoldDB" id="U1NBS6"/>
<organism evidence="2 3">
    <name type="scientific">Haloquadratum walsbyi J07HQW2</name>
    <dbReference type="NCBI Taxonomy" id="1238425"/>
    <lineage>
        <taxon>Archaea</taxon>
        <taxon>Methanobacteriati</taxon>
        <taxon>Methanobacteriota</taxon>
        <taxon>Stenosarchaea group</taxon>
        <taxon>Halobacteria</taxon>
        <taxon>Halobacteriales</taxon>
        <taxon>Haloferacaceae</taxon>
        <taxon>Haloquadratum</taxon>
    </lineage>
</organism>
<dbReference type="SUPFAM" id="SSF56091">
    <property type="entry name" value="DNA ligase/mRNA capping enzyme, catalytic domain"/>
    <property type="match status" value="1"/>
</dbReference>
<feature type="domain" description="ATP-dependent DNA ligase family profile" evidence="1">
    <location>
        <begin position="11"/>
        <end position="99"/>
    </location>
</feature>
<dbReference type="GO" id="GO:0003910">
    <property type="term" value="F:DNA ligase (ATP) activity"/>
    <property type="evidence" value="ECO:0007669"/>
    <property type="project" value="InterPro"/>
</dbReference>
<dbReference type="GO" id="GO:0006310">
    <property type="term" value="P:DNA recombination"/>
    <property type="evidence" value="ECO:0007669"/>
    <property type="project" value="InterPro"/>
</dbReference>
<protein>
    <submittedName>
        <fullName evidence="2">ATP dependent DNA ligase domain protein</fullName>
    </submittedName>
</protein>
<dbReference type="Proteomes" id="UP000030710">
    <property type="component" value="Unassembled WGS sequence"/>
</dbReference>
<dbReference type="RefSeq" id="WP_021053611.1">
    <property type="nucleotide sequence ID" value="NZ_KE356561.1"/>
</dbReference>
<dbReference type="STRING" id="1238425.J07HQW2_00552"/>
<dbReference type="InterPro" id="IPR012310">
    <property type="entry name" value="DNA_ligase_ATP-dep_cent"/>
</dbReference>